<keyword evidence="1" id="KW-0645">Protease</keyword>
<evidence type="ECO:0000313" key="3">
    <source>
        <dbReference type="Proteomes" id="UP001271769"/>
    </source>
</evidence>
<dbReference type="Pfam" id="PF03577">
    <property type="entry name" value="Peptidase_C69"/>
    <property type="match status" value="1"/>
</dbReference>
<accession>A0ABU5E151</accession>
<reference evidence="2 3" key="1">
    <citation type="journal article" date="2013" name="Antonie Van Leeuwenhoek">
        <title>Dongia rigui sp. nov., isolated from freshwater of a large wetland in Korea.</title>
        <authorList>
            <person name="Baik K.S."/>
            <person name="Hwang Y.M."/>
            <person name="Choi J.S."/>
            <person name="Kwon J."/>
            <person name="Seong C.N."/>
        </authorList>
    </citation>
    <scope>NUCLEOTIDE SEQUENCE [LARGE SCALE GENOMIC DNA]</scope>
    <source>
        <strain evidence="2 3">04SU4-P</strain>
    </source>
</reference>
<proteinExistence type="inferred from homology"/>
<name>A0ABU5E151_9PROT</name>
<dbReference type="PANTHER" id="PTHR12994:SF17">
    <property type="entry name" value="LD30995P"/>
    <property type="match status" value="1"/>
</dbReference>
<organism evidence="2 3">
    <name type="scientific">Dongia rigui</name>
    <dbReference type="NCBI Taxonomy" id="940149"/>
    <lineage>
        <taxon>Bacteria</taxon>
        <taxon>Pseudomonadati</taxon>
        <taxon>Pseudomonadota</taxon>
        <taxon>Alphaproteobacteria</taxon>
        <taxon>Rhodospirillales</taxon>
        <taxon>Dongiaceae</taxon>
        <taxon>Dongia</taxon>
    </lineage>
</organism>
<comment type="catalytic activity">
    <reaction evidence="1">
        <text>an L-aminoacyl-L-amino acid + H2O = 2 an L-alpha-amino acid</text>
        <dbReference type="Rhea" id="RHEA:48940"/>
        <dbReference type="ChEBI" id="CHEBI:15377"/>
        <dbReference type="ChEBI" id="CHEBI:59869"/>
        <dbReference type="ChEBI" id="CHEBI:77460"/>
    </reaction>
</comment>
<keyword evidence="3" id="KW-1185">Reference proteome</keyword>
<dbReference type="InterPro" id="IPR005322">
    <property type="entry name" value="Peptidase_C69"/>
</dbReference>
<evidence type="ECO:0000256" key="1">
    <source>
        <dbReference type="RuleBase" id="RU364089"/>
    </source>
</evidence>
<dbReference type="EC" id="3.4.-.-" evidence="1"/>
<dbReference type="EMBL" id="JAXCLX010000002">
    <property type="protein sequence ID" value="MDY0872643.1"/>
    <property type="molecule type" value="Genomic_DNA"/>
</dbReference>
<comment type="caution">
    <text evidence="2">The sequence shown here is derived from an EMBL/GenBank/DDBJ whole genome shotgun (WGS) entry which is preliminary data.</text>
</comment>
<sequence>MSYGLYIGKNLTADGIAYLAGYGDEPSSHWLEIVPRAHHPAGATIHVGVTPQADLPGVMSTIPQVAETARNIRVSYSYYLGVPAPLTNGGLNEHGVAVRDIWSTSRDELIALTPKDQSGPNYSDLARIVLERARSAREGVDLIADLIARHGYADYGGNSHLIADANEAWVVIECSGGKGLWAAERLGADSVRASRPGYIGVIPIDQPNHPDFRYSPNLVSFAVEQGWFDPAAKQPFDLNKVYGDGKGRWAGVAWIEGEMTRRAARREKIGIADIFWAVRTEKLTGDTAGYGQVVPLYGKVAPELRMLWHTQVGAIAAPFAPVFMGVSEVPEEYRQHRYLTTGESARFLDLRHGDAVSIVPQGIESTRSASAVFKRLQNLVAQHDDLFRPEVTAVWEAIERKLTADYPGVVDTVQTLIDAGKPQRAAAFLTYYCRTELLAALELGETLTRSIEARTRALFGISADPVPKSAAQIW</sequence>
<comment type="similarity">
    <text evidence="1">Belongs to the peptidase C69 family.</text>
</comment>
<protein>
    <recommendedName>
        <fullName evidence="1">Dipeptidase</fullName>
        <ecNumber evidence="1">3.4.-.-</ecNumber>
    </recommendedName>
</protein>
<dbReference type="RefSeq" id="WP_320501118.1">
    <property type="nucleotide sequence ID" value="NZ_JAXCLX010000002.1"/>
</dbReference>
<dbReference type="Gene3D" id="3.60.60.10">
    <property type="entry name" value="Penicillin V Acylase, Chain A"/>
    <property type="match status" value="1"/>
</dbReference>
<gene>
    <name evidence="2" type="ORF">SMD31_11935</name>
</gene>
<dbReference type="PANTHER" id="PTHR12994">
    <property type="entry name" value="SECERNIN"/>
    <property type="match status" value="1"/>
</dbReference>
<dbReference type="Proteomes" id="UP001271769">
    <property type="component" value="Unassembled WGS sequence"/>
</dbReference>
<dbReference type="GO" id="GO:0016805">
    <property type="term" value="F:dipeptidase activity"/>
    <property type="evidence" value="ECO:0007669"/>
    <property type="project" value="UniProtKB-KW"/>
</dbReference>
<keyword evidence="1 2" id="KW-0378">Hydrolase</keyword>
<keyword evidence="1 2" id="KW-0224">Dipeptidase</keyword>
<evidence type="ECO:0000313" key="2">
    <source>
        <dbReference type="EMBL" id="MDY0872643.1"/>
    </source>
</evidence>